<dbReference type="RefSeq" id="WP_011586896.1">
    <property type="nucleotide sequence ID" value="NC_008255.1"/>
</dbReference>
<keyword evidence="2" id="KW-1185">Reference proteome</keyword>
<evidence type="ECO:0008006" key="3">
    <source>
        <dbReference type="Google" id="ProtNLM"/>
    </source>
</evidence>
<dbReference type="PROSITE" id="PS51257">
    <property type="entry name" value="PROKAR_LIPOPROTEIN"/>
    <property type="match status" value="1"/>
</dbReference>
<organism evidence="1 2">
    <name type="scientific">Cytophaga hutchinsonii (strain ATCC 33406 / DSM 1761 / CIP 103989 / NBRC 15051 / NCIMB 9469 / D465)</name>
    <dbReference type="NCBI Taxonomy" id="269798"/>
    <lineage>
        <taxon>Bacteria</taxon>
        <taxon>Pseudomonadati</taxon>
        <taxon>Bacteroidota</taxon>
        <taxon>Cytophagia</taxon>
        <taxon>Cytophagales</taxon>
        <taxon>Cytophagaceae</taxon>
        <taxon>Cytophaga</taxon>
    </lineage>
</organism>
<sequence>MKYIQSLITLLIVIFCSGTLVTSCMESSKKVTDVTHTMKSAKEKFNTEYNAAKTETHTSEKIVSISANKKQKGLRSFTYSL</sequence>
<dbReference type="AlphaFoldDB" id="A0A6N4SWL0"/>
<dbReference type="Proteomes" id="UP000001822">
    <property type="component" value="Chromosome"/>
</dbReference>
<accession>A0A6N4SWL0</accession>
<name>A0A6N4SWL0_CYTH3</name>
<gene>
    <name evidence="1" type="ordered locus">CHU_3556</name>
</gene>
<reference evidence="1 2" key="1">
    <citation type="journal article" date="2007" name="Appl. Environ. Microbiol.">
        <title>Genome sequence of the cellulolytic gliding bacterium Cytophaga hutchinsonii.</title>
        <authorList>
            <person name="Xie G."/>
            <person name="Bruce D.C."/>
            <person name="Challacombe J.F."/>
            <person name="Chertkov O."/>
            <person name="Detter J.C."/>
            <person name="Gilna P."/>
            <person name="Han C.S."/>
            <person name="Lucas S."/>
            <person name="Misra M."/>
            <person name="Myers G.L."/>
            <person name="Richardson P."/>
            <person name="Tapia R."/>
            <person name="Thayer N."/>
            <person name="Thompson L.S."/>
            <person name="Brettin T.S."/>
            <person name="Henrissat B."/>
            <person name="Wilson D.B."/>
            <person name="McBride M.J."/>
        </authorList>
    </citation>
    <scope>NUCLEOTIDE SEQUENCE [LARGE SCALE GENOMIC DNA]</scope>
    <source>
        <strain evidence="2">ATCC 33406 / DSM 1761 / CIP 103989 / NBRC 15051 / NCIMB 9469 / D465</strain>
    </source>
</reference>
<protein>
    <recommendedName>
        <fullName evidence="3">Lipoprotein</fullName>
    </recommendedName>
</protein>
<proteinExistence type="predicted"/>
<dbReference type="KEGG" id="chu:CHU_3556"/>
<evidence type="ECO:0000313" key="2">
    <source>
        <dbReference type="Proteomes" id="UP000001822"/>
    </source>
</evidence>
<evidence type="ECO:0000313" key="1">
    <source>
        <dbReference type="EMBL" id="ABG60789.1"/>
    </source>
</evidence>
<dbReference type="EMBL" id="CP000383">
    <property type="protein sequence ID" value="ABG60789.1"/>
    <property type="molecule type" value="Genomic_DNA"/>
</dbReference>